<accession>A0ABW8TD04</accession>
<evidence type="ECO:0000256" key="1">
    <source>
        <dbReference type="ARBA" id="ARBA00022759"/>
    </source>
</evidence>
<sequence>MEKIIMLGNGSAMVTKCYNTCFTISDSDEYFLVDTGGGNTILSNLEKKNIEISKIHNVFISHAHNDHITGIVWIIRAVCQKIIDGKYEDNLYIYSHNKNIEIIKTISNLLLQNKFTKYLGNRVKFIAIEDKKCLDILNWRVEFFDIKSTKMLQFGFKITLNSGKKVVFLGDEPLNENLADYVNKCDYLMHEAFCLYSEKEKFKPYEKHHSTVKDACINASNLEVKNIILIHTEDKNLSNRKRLYSEEGKKYFDGTIIVPDDLEEIYL</sequence>
<comment type="caution">
    <text evidence="2">The sequence shown here is derived from an EMBL/GenBank/DDBJ whole genome shotgun (WGS) entry which is preliminary data.</text>
</comment>
<dbReference type="InterPro" id="IPR036866">
    <property type="entry name" value="RibonucZ/Hydroxyglut_hydro"/>
</dbReference>
<dbReference type="Gene3D" id="3.60.15.10">
    <property type="entry name" value="Ribonuclease Z/Hydroxyacylglutathione hydrolase-like"/>
    <property type="match status" value="1"/>
</dbReference>
<dbReference type="EMBL" id="JBJIAA010000003">
    <property type="protein sequence ID" value="MFL0249608.1"/>
    <property type="molecule type" value="Genomic_DNA"/>
</dbReference>
<dbReference type="PANTHER" id="PTHR46018:SF2">
    <property type="entry name" value="ZINC PHOSPHODIESTERASE ELAC PROTEIN 1"/>
    <property type="match status" value="1"/>
</dbReference>
<protein>
    <submittedName>
        <fullName evidence="2">MBL fold metallo-hydrolase</fullName>
    </submittedName>
</protein>
<dbReference type="SUPFAM" id="SSF56281">
    <property type="entry name" value="Metallo-hydrolase/oxidoreductase"/>
    <property type="match status" value="1"/>
</dbReference>
<proteinExistence type="predicted"/>
<keyword evidence="1" id="KW-0378">Hydrolase</keyword>
<evidence type="ECO:0000313" key="3">
    <source>
        <dbReference type="Proteomes" id="UP001623592"/>
    </source>
</evidence>
<reference evidence="2 3" key="1">
    <citation type="submission" date="2024-11" db="EMBL/GenBank/DDBJ databases">
        <authorList>
            <person name="Heng Y.C."/>
            <person name="Lim A.C.H."/>
            <person name="Lee J.K.Y."/>
            <person name="Kittelmann S."/>
        </authorList>
    </citation>
    <scope>NUCLEOTIDE SEQUENCE [LARGE SCALE GENOMIC DNA]</scope>
    <source>
        <strain evidence="2 3">WILCCON 0114</strain>
    </source>
</reference>
<organism evidence="2 3">
    <name type="scientific">Clostridium neuense</name>
    <dbReference type="NCBI Taxonomy" id="1728934"/>
    <lineage>
        <taxon>Bacteria</taxon>
        <taxon>Bacillati</taxon>
        <taxon>Bacillota</taxon>
        <taxon>Clostridia</taxon>
        <taxon>Eubacteriales</taxon>
        <taxon>Clostridiaceae</taxon>
        <taxon>Clostridium</taxon>
    </lineage>
</organism>
<keyword evidence="1" id="KW-0540">Nuclease</keyword>
<dbReference type="RefSeq" id="WP_406786277.1">
    <property type="nucleotide sequence ID" value="NZ_JBJIAA010000003.1"/>
</dbReference>
<gene>
    <name evidence="2" type="ORF">ACJDT4_04170</name>
</gene>
<keyword evidence="1" id="KW-0255">Endonuclease</keyword>
<name>A0ABW8TD04_9CLOT</name>
<dbReference type="Pfam" id="PF23023">
    <property type="entry name" value="Anti-Pycsar_Apyc1"/>
    <property type="match status" value="1"/>
</dbReference>
<evidence type="ECO:0000313" key="2">
    <source>
        <dbReference type="EMBL" id="MFL0249608.1"/>
    </source>
</evidence>
<dbReference type="Proteomes" id="UP001623592">
    <property type="component" value="Unassembled WGS sequence"/>
</dbReference>
<keyword evidence="3" id="KW-1185">Reference proteome</keyword>
<dbReference type="PANTHER" id="PTHR46018">
    <property type="entry name" value="ZINC PHOSPHODIESTERASE ELAC PROTEIN 1"/>
    <property type="match status" value="1"/>
</dbReference>